<keyword evidence="1" id="KW-0732">Signal</keyword>
<feature type="signal peptide" evidence="1">
    <location>
        <begin position="1"/>
        <end position="20"/>
    </location>
</feature>
<proteinExistence type="predicted"/>
<protein>
    <submittedName>
        <fullName evidence="2">Uncharacterized protein</fullName>
    </submittedName>
</protein>
<feature type="chain" id="PRO_5045452742" evidence="1">
    <location>
        <begin position="21"/>
        <end position="107"/>
    </location>
</feature>
<keyword evidence="3" id="KW-1185">Reference proteome</keyword>
<dbReference type="RefSeq" id="WP_248375404.1">
    <property type="nucleotide sequence ID" value="NZ_JBANDX010000002.1"/>
</dbReference>
<evidence type="ECO:0000256" key="1">
    <source>
        <dbReference type="SAM" id="SignalP"/>
    </source>
</evidence>
<comment type="caution">
    <text evidence="2">The sequence shown here is derived from an EMBL/GenBank/DDBJ whole genome shotgun (WGS) entry which is preliminary data.</text>
</comment>
<accession>A0ABU9FMX0</accession>
<sequence length="107" mass="12412">MRFTNFLPLNLLLLTPITLATTSDFLDAEEFNHSQDTICESVVCNNPTTPLILPRTEAENEVEEHVSSYEPIDELEEYRVLSQKRIPKYCSDLNEMYGVRLKDCMHM</sequence>
<dbReference type="Proteomes" id="UP001377160">
    <property type="component" value="Unassembled WGS sequence"/>
</dbReference>
<reference evidence="2 3" key="1">
    <citation type="submission" date="2024-02" db="EMBL/GenBank/DDBJ databases">
        <title>Bacteria isolated from the canopy kelp, Nereocystis luetkeana.</title>
        <authorList>
            <person name="Pfister C.A."/>
            <person name="Younker I.T."/>
            <person name="Light S.H."/>
        </authorList>
    </citation>
    <scope>NUCLEOTIDE SEQUENCE [LARGE SCALE GENOMIC DNA]</scope>
    <source>
        <strain evidence="2 3">TI.1.15</strain>
    </source>
</reference>
<gene>
    <name evidence="2" type="ORF">V8Z71_04460</name>
</gene>
<dbReference type="EMBL" id="JBANDX010000002">
    <property type="protein sequence ID" value="MEL0607549.1"/>
    <property type="molecule type" value="Genomic_DNA"/>
</dbReference>
<evidence type="ECO:0000313" key="2">
    <source>
        <dbReference type="EMBL" id="MEL0607549.1"/>
    </source>
</evidence>
<organism evidence="2 3">
    <name type="scientific">Vibrio echinoideorum</name>
    <dbReference type="NCBI Taxonomy" id="2100116"/>
    <lineage>
        <taxon>Bacteria</taxon>
        <taxon>Pseudomonadati</taxon>
        <taxon>Pseudomonadota</taxon>
        <taxon>Gammaproteobacteria</taxon>
        <taxon>Vibrionales</taxon>
        <taxon>Vibrionaceae</taxon>
        <taxon>Vibrio</taxon>
    </lineage>
</organism>
<evidence type="ECO:0000313" key="3">
    <source>
        <dbReference type="Proteomes" id="UP001377160"/>
    </source>
</evidence>
<name>A0ABU9FMX0_9VIBR</name>